<reference evidence="7" key="2">
    <citation type="submission" date="2020-09" db="EMBL/GenBank/DDBJ databases">
        <authorList>
            <person name="Sun Q."/>
            <person name="Ohkuma M."/>
        </authorList>
    </citation>
    <scope>NUCLEOTIDE SEQUENCE</scope>
    <source>
        <strain evidence="7">JCM 13306</strain>
    </source>
</reference>
<keyword evidence="3 5" id="KW-0063">Aspartyl esterase</keyword>
<dbReference type="AlphaFoldDB" id="A0A919FAQ3"/>
<keyword evidence="5" id="KW-0732">Signal</keyword>
<evidence type="ECO:0000256" key="2">
    <source>
        <dbReference type="ARBA" id="ARBA00022801"/>
    </source>
</evidence>
<organism evidence="7 8">
    <name type="scientific">Xanthomonas boreopolis</name>
    <dbReference type="NCBI Taxonomy" id="86183"/>
    <lineage>
        <taxon>Bacteria</taxon>
        <taxon>Pseudomonadati</taxon>
        <taxon>Pseudomonadota</taxon>
        <taxon>Gammaproteobacteria</taxon>
        <taxon>Lysobacterales</taxon>
        <taxon>Lysobacteraceae</taxon>
        <taxon>Xanthomonas</taxon>
    </lineage>
</organism>
<name>A0A919FAQ3_9XANT</name>
<dbReference type="GO" id="GO:0045490">
    <property type="term" value="P:pectin catabolic process"/>
    <property type="evidence" value="ECO:0007669"/>
    <property type="project" value="UniProtKB-UniRule"/>
</dbReference>
<comment type="catalytic activity">
    <reaction evidence="5">
        <text>[(1-&gt;4)-alpha-D-galacturonosyl methyl ester](n) + n H2O = [(1-&gt;4)-alpha-D-galacturonosyl](n) + n methanol + n H(+)</text>
        <dbReference type="Rhea" id="RHEA:22380"/>
        <dbReference type="Rhea" id="RHEA-COMP:14570"/>
        <dbReference type="Rhea" id="RHEA-COMP:14573"/>
        <dbReference type="ChEBI" id="CHEBI:15377"/>
        <dbReference type="ChEBI" id="CHEBI:15378"/>
        <dbReference type="ChEBI" id="CHEBI:17790"/>
        <dbReference type="ChEBI" id="CHEBI:140522"/>
        <dbReference type="ChEBI" id="CHEBI:140523"/>
        <dbReference type="EC" id="3.1.1.11"/>
    </reaction>
</comment>
<protein>
    <recommendedName>
        <fullName evidence="5">Pectinesterase</fullName>
        <ecNumber evidence="5">3.1.1.11</ecNumber>
    </recommendedName>
</protein>
<evidence type="ECO:0000256" key="3">
    <source>
        <dbReference type="ARBA" id="ARBA00023085"/>
    </source>
</evidence>
<evidence type="ECO:0000256" key="5">
    <source>
        <dbReference type="RuleBase" id="RU000589"/>
    </source>
</evidence>
<keyword evidence="8" id="KW-1185">Reference proteome</keyword>
<feature type="active site" evidence="4">
    <location>
        <position position="202"/>
    </location>
</feature>
<evidence type="ECO:0000313" key="7">
    <source>
        <dbReference type="EMBL" id="GHH58810.1"/>
    </source>
</evidence>
<evidence type="ECO:0000259" key="6">
    <source>
        <dbReference type="Pfam" id="PF01095"/>
    </source>
</evidence>
<dbReference type="InterPro" id="IPR011050">
    <property type="entry name" value="Pectin_lyase_fold/virulence"/>
</dbReference>
<feature type="chain" id="PRO_5038167366" description="Pectinesterase" evidence="5">
    <location>
        <begin position="43"/>
        <end position="339"/>
    </location>
</feature>
<dbReference type="SUPFAM" id="SSF51126">
    <property type="entry name" value="Pectin lyase-like"/>
    <property type="match status" value="1"/>
</dbReference>
<comment type="similarity">
    <text evidence="1">Belongs to the pectinesterase family.</text>
</comment>
<dbReference type="RefSeq" id="WP_434029850.1">
    <property type="nucleotide sequence ID" value="NZ_BNBA01000033.1"/>
</dbReference>
<dbReference type="GO" id="GO:0009279">
    <property type="term" value="C:cell outer membrane"/>
    <property type="evidence" value="ECO:0007669"/>
    <property type="project" value="TreeGrafter"/>
</dbReference>
<dbReference type="GO" id="GO:0042545">
    <property type="term" value="P:cell wall modification"/>
    <property type="evidence" value="ECO:0007669"/>
    <property type="project" value="UniProtKB-UniRule"/>
</dbReference>
<keyword evidence="2 5" id="KW-0378">Hydrolase</keyword>
<sequence>MVTTEEKAQALHGRNRMARARRRRAGWAMLAWTALAAIPAQAAEGWQVLRVAASGGDFARVQEAVDAAVRAQRPTEIRIAAGDYRERVNVPSNAPPLHMVGASATLTRIVFDNYAARIDPATGQPFGTSGSASVVIAGNDFTAEKLAFGNDAGPVGQAVAVRLDGDRMAFRDVRFLGHQDTLYLRGTGLAYFRDCHVEGTVDFIFGAGTGLFEGGEIRSIGDGYVTAASTPDTARAGLVFRNVRLTAANGVSRVYLGRPWRPYAQVAFVGSDLGAHVLPAGWHDWDKPETHVTARFGEHGNRGPGADTSRRAAWARLLSAAEAAQLDAAHLLGSWRPFP</sequence>
<dbReference type="GO" id="GO:0030599">
    <property type="term" value="F:pectinesterase activity"/>
    <property type="evidence" value="ECO:0007669"/>
    <property type="project" value="UniProtKB-UniRule"/>
</dbReference>
<dbReference type="InterPro" id="IPR033131">
    <property type="entry name" value="Pectinesterase_Asp_AS"/>
</dbReference>
<feature type="signal peptide" evidence="5">
    <location>
        <begin position="1"/>
        <end position="42"/>
    </location>
</feature>
<gene>
    <name evidence="7" type="ORF">GCM10009090_32070</name>
</gene>
<accession>A0A919FAQ3</accession>
<dbReference type="PROSITE" id="PS00503">
    <property type="entry name" value="PECTINESTERASE_2"/>
    <property type="match status" value="1"/>
</dbReference>
<feature type="domain" description="Pectinesterase catalytic" evidence="6">
    <location>
        <begin position="53"/>
        <end position="325"/>
    </location>
</feature>
<dbReference type="PANTHER" id="PTHR31321">
    <property type="entry name" value="ACYL-COA THIOESTER HYDROLASE YBHC-RELATED"/>
    <property type="match status" value="1"/>
</dbReference>
<dbReference type="PANTHER" id="PTHR31321:SF57">
    <property type="entry name" value="PECTINESTERASE 53-RELATED"/>
    <property type="match status" value="1"/>
</dbReference>
<dbReference type="Proteomes" id="UP000623958">
    <property type="component" value="Unassembled WGS sequence"/>
</dbReference>
<dbReference type="InterPro" id="IPR000070">
    <property type="entry name" value="Pectinesterase_cat"/>
</dbReference>
<dbReference type="Gene3D" id="2.160.20.10">
    <property type="entry name" value="Single-stranded right-handed beta-helix, Pectin lyase-like"/>
    <property type="match status" value="1"/>
</dbReference>
<proteinExistence type="inferred from homology"/>
<reference evidence="7" key="1">
    <citation type="journal article" date="2014" name="Int. J. Syst. Evol. Microbiol.">
        <title>Complete genome sequence of Corynebacterium casei LMG S-19264T (=DSM 44701T), isolated from a smear-ripened cheese.</title>
        <authorList>
            <consortium name="US DOE Joint Genome Institute (JGI-PGF)"/>
            <person name="Walter F."/>
            <person name="Albersmeier A."/>
            <person name="Kalinowski J."/>
            <person name="Ruckert C."/>
        </authorList>
    </citation>
    <scope>NUCLEOTIDE SEQUENCE</scope>
    <source>
        <strain evidence="7">JCM 13306</strain>
    </source>
</reference>
<dbReference type="InterPro" id="IPR012334">
    <property type="entry name" value="Pectin_lyas_fold"/>
</dbReference>
<comment type="caution">
    <text evidence="7">The sequence shown here is derived from an EMBL/GenBank/DDBJ whole genome shotgun (WGS) entry which is preliminary data.</text>
</comment>
<evidence type="ECO:0000256" key="1">
    <source>
        <dbReference type="ARBA" id="ARBA00008891"/>
    </source>
</evidence>
<dbReference type="EMBL" id="BNBA01000033">
    <property type="protein sequence ID" value="GHH58810.1"/>
    <property type="molecule type" value="Genomic_DNA"/>
</dbReference>
<evidence type="ECO:0000313" key="8">
    <source>
        <dbReference type="Proteomes" id="UP000623958"/>
    </source>
</evidence>
<dbReference type="EC" id="3.1.1.11" evidence="5"/>
<comment type="pathway">
    <text evidence="5">Glycan metabolism; pectin degradation; 2-dehydro-3-deoxy-D-gluconate from pectin: step 1/5.</text>
</comment>
<dbReference type="Pfam" id="PF01095">
    <property type="entry name" value="Pectinesterase"/>
    <property type="match status" value="1"/>
</dbReference>
<evidence type="ECO:0000256" key="4">
    <source>
        <dbReference type="PROSITE-ProRule" id="PRU10040"/>
    </source>
</evidence>